<evidence type="ECO:0000256" key="1">
    <source>
        <dbReference type="SAM" id="SignalP"/>
    </source>
</evidence>
<protein>
    <recommendedName>
        <fullName evidence="4">Outer membrane protein beta-barrel domain-containing protein</fullName>
    </recommendedName>
</protein>
<sequence length="175" mass="18232">MSAHRIAWGLVLGWAAACAASAESTGALRWRSGTEPLGLQANGWRVPCGSVAFPCEGAGVIPLYASEAAPRTLSMQIGPLKEAAGSGAGATPDFSFVGKAGFAADFGVYGRIGTVTPRSMPGWVAEPGLRYGVGLSWDFSRRGSASVGWDSYDLRSAAGDSRDVRATSLGLQWRY</sequence>
<gene>
    <name evidence="2" type="ORF">IM787_17745</name>
</gene>
<dbReference type="EMBL" id="JADDIV010000005">
    <property type="protein sequence ID" value="MBE7369413.1"/>
    <property type="molecule type" value="Genomic_DNA"/>
</dbReference>
<dbReference type="PROSITE" id="PS51257">
    <property type="entry name" value="PROKAR_LIPOPROTEIN"/>
    <property type="match status" value="1"/>
</dbReference>
<keyword evidence="3" id="KW-1185">Reference proteome</keyword>
<dbReference type="RefSeq" id="WP_193678042.1">
    <property type="nucleotide sequence ID" value="NZ_JADDIV010000005.1"/>
</dbReference>
<feature type="chain" id="PRO_5047013831" description="Outer membrane protein beta-barrel domain-containing protein" evidence="1">
    <location>
        <begin position="23"/>
        <end position="175"/>
    </location>
</feature>
<comment type="caution">
    <text evidence="2">The sequence shown here is derived from an EMBL/GenBank/DDBJ whole genome shotgun (WGS) entry which is preliminary data.</text>
</comment>
<proteinExistence type="predicted"/>
<accession>A0ABR9S7A9</accession>
<evidence type="ECO:0000313" key="3">
    <source>
        <dbReference type="Proteomes" id="UP000806285"/>
    </source>
</evidence>
<evidence type="ECO:0000313" key="2">
    <source>
        <dbReference type="EMBL" id="MBE7369413.1"/>
    </source>
</evidence>
<keyword evidence="1" id="KW-0732">Signal</keyword>
<reference evidence="2 3" key="1">
    <citation type="submission" date="2020-10" db="EMBL/GenBank/DDBJ databases">
        <title>Ramlibacter sp. HM2 16S ribosomal RNA gene Genome sequencing and assembly.</title>
        <authorList>
            <person name="Kang M."/>
        </authorList>
    </citation>
    <scope>NUCLEOTIDE SEQUENCE [LARGE SCALE GENOMIC DNA]</scope>
    <source>
        <strain evidence="2 3">HM2</strain>
    </source>
</reference>
<dbReference type="Proteomes" id="UP000806285">
    <property type="component" value="Unassembled WGS sequence"/>
</dbReference>
<name>A0ABR9S7A9_9BURK</name>
<organism evidence="2 3">
    <name type="scientific">Ramlibacter pallidus</name>
    <dbReference type="NCBI Taxonomy" id="2780087"/>
    <lineage>
        <taxon>Bacteria</taxon>
        <taxon>Pseudomonadati</taxon>
        <taxon>Pseudomonadota</taxon>
        <taxon>Betaproteobacteria</taxon>
        <taxon>Burkholderiales</taxon>
        <taxon>Comamonadaceae</taxon>
        <taxon>Ramlibacter</taxon>
    </lineage>
</organism>
<evidence type="ECO:0008006" key="4">
    <source>
        <dbReference type="Google" id="ProtNLM"/>
    </source>
</evidence>
<feature type="signal peptide" evidence="1">
    <location>
        <begin position="1"/>
        <end position="22"/>
    </location>
</feature>